<dbReference type="InterPro" id="IPR001214">
    <property type="entry name" value="SET_dom"/>
</dbReference>
<feature type="compositionally biased region" description="Low complexity" evidence="14">
    <location>
        <begin position="1497"/>
        <end position="1511"/>
    </location>
</feature>
<evidence type="ECO:0000256" key="13">
    <source>
        <dbReference type="ARBA" id="ARBA00032934"/>
    </source>
</evidence>
<evidence type="ECO:0000256" key="11">
    <source>
        <dbReference type="ARBA" id="ARBA00023242"/>
    </source>
</evidence>
<evidence type="ECO:0000256" key="14">
    <source>
        <dbReference type="SAM" id="MobiDB-lite"/>
    </source>
</evidence>
<comment type="catalytic activity">
    <reaction evidence="1">
        <text>S-ubiquitinyl-[E2 ubiquitin-conjugating enzyme]-L-cysteine + [acceptor protein]-L-lysine = [E2 ubiquitin-conjugating enzyme]-L-cysteine + N(6)-ubiquitinyl-[acceptor protein]-L-lysine.</text>
        <dbReference type="EC" id="2.3.2.27"/>
    </reaction>
</comment>
<feature type="region of interest" description="Disordered" evidence="14">
    <location>
        <begin position="1250"/>
        <end position="1306"/>
    </location>
</feature>
<evidence type="ECO:0000256" key="10">
    <source>
        <dbReference type="ARBA" id="ARBA00022786"/>
    </source>
</evidence>
<dbReference type="PANTHER" id="PTHR33480:SF5">
    <property type="entry name" value="SI:DKEY-51D8.9"/>
    <property type="match status" value="1"/>
</dbReference>
<dbReference type="FunFam" id="3.30.40.10:FF:000251">
    <property type="entry name" value="Nitric oxide synthase-interacting protein"/>
    <property type="match status" value="1"/>
</dbReference>
<feature type="region of interest" description="Disordered" evidence="14">
    <location>
        <begin position="236"/>
        <end position="414"/>
    </location>
</feature>
<feature type="compositionally biased region" description="Polar residues" evidence="14">
    <location>
        <begin position="1469"/>
        <end position="1486"/>
    </location>
</feature>
<dbReference type="EMBL" id="JAGKHQ010000661">
    <property type="protein sequence ID" value="KAG7466583.1"/>
    <property type="molecule type" value="Genomic_DNA"/>
</dbReference>
<dbReference type="Proteomes" id="UP000693946">
    <property type="component" value="Unassembled WGS sequence"/>
</dbReference>
<comment type="similarity">
    <text evidence="4">Belongs to the NOSIP family.</text>
</comment>
<feature type="compositionally biased region" description="Basic and acidic residues" evidence="14">
    <location>
        <begin position="1455"/>
        <end position="1468"/>
    </location>
</feature>
<feature type="compositionally biased region" description="Low complexity" evidence="14">
    <location>
        <begin position="1285"/>
        <end position="1296"/>
    </location>
</feature>
<keyword evidence="17" id="KW-1185">Reference proteome</keyword>
<reference evidence="16 17" key="1">
    <citation type="journal article" date="2021" name="Sci. Rep.">
        <title>Chromosome anchoring in Senegalese sole (Solea senegalensis) reveals sex-associated markers and genome rearrangements in flatfish.</title>
        <authorList>
            <person name="Guerrero-Cozar I."/>
            <person name="Gomez-Garrido J."/>
            <person name="Berbel C."/>
            <person name="Martinez-Blanch J.F."/>
            <person name="Alioto T."/>
            <person name="Claros M.G."/>
            <person name="Gagnaire P.A."/>
            <person name="Manchado M."/>
        </authorList>
    </citation>
    <scope>NUCLEOTIDE SEQUENCE [LARGE SCALE GENOMIC DNA]</scope>
    <source>
        <strain evidence="16">Sse05_10M</strain>
    </source>
</reference>
<evidence type="ECO:0000256" key="12">
    <source>
        <dbReference type="ARBA" id="ARBA00029661"/>
    </source>
</evidence>
<keyword evidence="9" id="KW-0808">Transferase</keyword>
<organism evidence="16 17">
    <name type="scientific">Solea senegalensis</name>
    <name type="common">Senegalese sole</name>
    <dbReference type="NCBI Taxonomy" id="28829"/>
    <lineage>
        <taxon>Eukaryota</taxon>
        <taxon>Metazoa</taxon>
        <taxon>Chordata</taxon>
        <taxon>Craniata</taxon>
        <taxon>Vertebrata</taxon>
        <taxon>Euteleostomi</taxon>
        <taxon>Actinopterygii</taxon>
        <taxon>Neopterygii</taxon>
        <taxon>Teleostei</taxon>
        <taxon>Neoteleostei</taxon>
        <taxon>Acanthomorphata</taxon>
        <taxon>Carangaria</taxon>
        <taxon>Pleuronectiformes</taxon>
        <taxon>Pleuronectoidei</taxon>
        <taxon>Soleidae</taxon>
        <taxon>Solea</taxon>
    </lineage>
</organism>
<name>A0AAV6PLD8_SOLSE</name>
<keyword evidence="7" id="KW-0217">Developmental protein</keyword>
<dbReference type="GO" id="GO:0061630">
    <property type="term" value="F:ubiquitin protein ligase activity"/>
    <property type="evidence" value="ECO:0007669"/>
    <property type="project" value="UniProtKB-EC"/>
</dbReference>
<protein>
    <recommendedName>
        <fullName evidence="6">Nitric oxide synthase-interacting protein</fullName>
        <ecNumber evidence="5">2.3.2.27</ecNumber>
    </recommendedName>
    <alternativeName>
        <fullName evidence="12">E3 ubiquitin-protein ligase NOSIP</fullName>
    </alternativeName>
    <alternativeName>
        <fullName evidence="13">RING-type E3 ubiquitin transferase NOSIP</fullName>
    </alternativeName>
</protein>
<dbReference type="CDD" id="cd16662">
    <property type="entry name" value="RING-Ubox2_NOSIP"/>
    <property type="match status" value="1"/>
</dbReference>
<sequence>MPLLLFFHLAHKVTKTGNVCVSVCKLFAHYRPPELVRWKVRTHTHRKFVYTLQEVGRVLTRRRGRSSSRLTACNRAIMSKRRRRIKPVDDAKTYILSCTDKSGFMSRLIDSFKGRGVFATQPIEPGDFVLEYRGKLLTQEECQSLTYSEIDSTFLFDFEWQNRHLCLDASKEDGSLGRLVNDNHKNPNCVMRKIIVNNKPHLCLFALKKIEIGSEIDYSYGDAKWPWRSMVKTPAAAETETSPLPQMFHMESKPDETNAQVKDPQTPAAAETETSPLPQMFHMESKPDETNAQVKDPQTPAAAETETSPLPQMFHMESKPDETNAQVKDPQTPAAAETETSPLPQMFHMESKPDETNAQVKDPQTPAAAETETSPLPQMFHMESKPDETNAQVKDPQTPAAAETETSPLPQMFHMESKPDETNAQMDSGPEVSRHLCDSDETVLKEACDEASPNNHSREQSDDELVPPLRRTKSIMMDRLQDFAGCLYDSSDDSTEGTLISKPERDSQRLRRCSRHPIQMPLVESDNSNIGSEDEYIPCPKDESTESDSSLELTLEDKKRNKGASSESRRKSSSRSKFMPRESGSESSKQKRSRSSSRSQLDFSQKRPFKTGHDPTQIFPNSRVDGNEKKIVATYSKKDVSVSMPLEEEQSMYVNPVLKKMDGSRSYNKKHFCFYCRKFVQKMSRHLWRKHQDETDVAKAFSLPKNSKERKLQLDYIRNKGNFEHNSEVLETQKGKLIPWKQPQKKSEGQEFAHCIHCYGLFSRRAMWRHFQVCNFKPESSKPGKTRVLSLCAFAEPAPPGFNDAYWKFLSVMNQDRIAVAIKEARCILEYGYRLFRKNEKVVSQHQYIRQKLRELGRLLLKARQVTHVKTIQELIKPEQYSQVVTAAKSLSGFSEQTGKYQCPSLARKVGHSLYSLAMFIKSEGLKKKDKQATQDAEEFALLYQESWRFDIASQALTQLDQTKWNAPLLLPFTQDIQKFHCHLAEKQQQHLNDLQKHSSPSNWKELAKVTLTQVVLFNRRRGGEVSRMLLSAYLSKDTSDTHGDVSLALTPLEQKLCKHFVRITIVGKRGRKVPVLLTPIMRESLDALTEKREECGVLSENGYLFALPHSVHYIRACDCIRQFVNECDHLENPKALTSTRLRKHIATLSTVLNLKTTELDQLADFLGHNIAVHRKHYRLPEGTLQLAKISKVLLAMEQGRLGEYKGKSLDEIQVDVNETIGIEGPLEEDIEGEQGSEDESMSSLNICTSTSQVQNQRVSPTDVSMPGQQGSEDEVSTSSLQECTSTSQVQNQSVSARKRGKQAPVRRWTPEEIAAVEKHLKKFIVRQDVPVNTAYSLEVATDGEKAQVYGTMTRHGKNCTAGAVYTYHEKKKDTAASGYGTQSIRLGKDAIKDFDCCCLSLQPCETPVITPDGYLYEKQAILEYILHQKTQIAKKMKLYEKQKKAQKSSSQLESKSEEREKVERFKTMENSIVSKPINPFTSEQNKGSEKSRTDGSSAESSTGSAAASSSQSLPSFWIPSLTPEAKPTLLKKPSKAVLCPMSGRPIKMNELITVRFTPIEPSLHRVALLTRQDRYVCAVTRDALANSVPCAVLRPSGAVVTQECVEKLIKKDMTDPLTGDKLSDRDIIPLQRGGTGFAGSGTDLSAKEARPVMQV</sequence>
<evidence type="ECO:0000256" key="5">
    <source>
        <dbReference type="ARBA" id="ARBA00012483"/>
    </source>
</evidence>
<feature type="compositionally biased region" description="Acidic residues" evidence="14">
    <location>
        <begin position="1226"/>
        <end position="1241"/>
    </location>
</feature>
<dbReference type="EC" id="2.3.2.27" evidence="5"/>
<gene>
    <name evidence="16" type="ORF">JOB18_046193</name>
</gene>
<evidence type="ECO:0000256" key="4">
    <source>
        <dbReference type="ARBA" id="ARBA00008126"/>
    </source>
</evidence>
<evidence type="ECO:0000259" key="15">
    <source>
        <dbReference type="PROSITE" id="PS50280"/>
    </source>
</evidence>
<evidence type="ECO:0000256" key="7">
    <source>
        <dbReference type="ARBA" id="ARBA00022473"/>
    </source>
</evidence>
<keyword evidence="11" id="KW-0539">Nucleus</keyword>
<dbReference type="FunFam" id="3.30.40.10:FF:001144">
    <property type="entry name" value="Nitric oxide synthase-interacting protein"/>
    <property type="match status" value="1"/>
</dbReference>
<dbReference type="SMART" id="SM00317">
    <property type="entry name" value="SET"/>
    <property type="match status" value="1"/>
</dbReference>
<dbReference type="PANTHER" id="PTHR33480">
    <property type="entry name" value="SET DOMAIN-CONTAINING PROTEIN-RELATED"/>
    <property type="match status" value="1"/>
</dbReference>
<dbReference type="CDD" id="cd16661">
    <property type="entry name" value="RING-Ubox1_NOSIP"/>
    <property type="match status" value="1"/>
</dbReference>
<dbReference type="GO" id="GO:0005634">
    <property type="term" value="C:nucleus"/>
    <property type="evidence" value="ECO:0007669"/>
    <property type="project" value="UniProtKB-SubCell"/>
</dbReference>
<dbReference type="Pfam" id="PF15906">
    <property type="entry name" value="zf-NOSIP"/>
    <property type="match status" value="1"/>
</dbReference>
<keyword evidence="10" id="KW-0833">Ubl conjugation pathway</keyword>
<feature type="region of interest" description="Disordered" evidence="14">
    <location>
        <begin position="487"/>
        <end position="625"/>
    </location>
</feature>
<evidence type="ECO:0000256" key="1">
    <source>
        <dbReference type="ARBA" id="ARBA00000900"/>
    </source>
</evidence>
<dbReference type="GO" id="GO:0005737">
    <property type="term" value="C:cytoplasm"/>
    <property type="evidence" value="ECO:0007669"/>
    <property type="project" value="UniProtKB-SubCell"/>
</dbReference>
<feature type="compositionally biased region" description="Polar residues" evidence="14">
    <location>
        <begin position="1250"/>
        <end position="1284"/>
    </location>
</feature>
<accession>A0AAV6PLD8</accession>
<proteinExistence type="inferred from homology"/>
<evidence type="ECO:0000256" key="8">
    <source>
        <dbReference type="ARBA" id="ARBA00022490"/>
    </source>
</evidence>
<evidence type="ECO:0000313" key="16">
    <source>
        <dbReference type="EMBL" id="KAG7466583.1"/>
    </source>
</evidence>
<comment type="subcellular location">
    <subcellularLocation>
        <location evidence="3">Cytoplasm</location>
    </subcellularLocation>
    <subcellularLocation>
        <location evidence="2">Nucleus</location>
    </subcellularLocation>
</comment>
<evidence type="ECO:0000256" key="6">
    <source>
        <dbReference type="ARBA" id="ARBA00016935"/>
    </source>
</evidence>
<dbReference type="Pfam" id="PF00856">
    <property type="entry name" value="SET"/>
    <property type="match status" value="1"/>
</dbReference>
<dbReference type="PROSITE" id="PS50280">
    <property type="entry name" value="SET"/>
    <property type="match status" value="1"/>
</dbReference>
<feature type="region of interest" description="Disordered" evidence="14">
    <location>
        <begin position="1444"/>
        <end position="1511"/>
    </location>
</feature>
<evidence type="ECO:0000256" key="9">
    <source>
        <dbReference type="ARBA" id="ARBA00022679"/>
    </source>
</evidence>
<evidence type="ECO:0000313" key="17">
    <source>
        <dbReference type="Proteomes" id="UP000693946"/>
    </source>
</evidence>
<feature type="region of interest" description="Disordered" evidence="14">
    <location>
        <begin position="448"/>
        <end position="469"/>
    </location>
</feature>
<keyword evidence="8" id="KW-0963">Cytoplasm</keyword>
<evidence type="ECO:0000256" key="3">
    <source>
        <dbReference type="ARBA" id="ARBA00004496"/>
    </source>
</evidence>
<feature type="region of interest" description="Disordered" evidence="14">
    <location>
        <begin position="1224"/>
        <end position="1243"/>
    </location>
</feature>
<dbReference type="InterPro" id="IPR031790">
    <property type="entry name" value="Znf-NOSIP"/>
</dbReference>
<feature type="domain" description="SET" evidence="15">
    <location>
        <begin position="102"/>
        <end position="221"/>
    </location>
</feature>
<evidence type="ECO:0000256" key="2">
    <source>
        <dbReference type="ARBA" id="ARBA00004123"/>
    </source>
</evidence>
<comment type="caution">
    <text evidence="16">The sequence shown here is derived from an EMBL/GenBank/DDBJ whole genome shotgun (WGS) entry which is preliminary data.</text>
</comment>